<protein>
    <submittedName>
        <fullName evidence="1">Uncharacterized protein</fullName>
    </submittedName>
</protein>
<reference evidence="1 2" key="1">
    <citation type="submission" date="2017-01" db="EMBL/GenBank/DDBJ databases">
        <authorList>
            <person name="Mah S.A."/>
            <person name="Swanson W.J."/>
            <person name="Moy G.W."/>
            <person name="Vacquier V.D."/>
        </authorList>
    </citation>
    <scope>NUCLEOTIDE SEQUENCE [LARGE SCALE GENOMIC DNA]</scope>
    <source>
        <strain evidence="1 2">NIO-1016</strain>
    </source>
</reference>
<sequence length="32" mass="3711">MILKAFLDFCTYFVNSERIHEIKWATGGGFSE</sequence>
<dbReference type="EMBL" id="FTLX01000001">
    <property type="protein sequence ID" value="SIP93776.1"/>
    <property type="molecule type" value="Genomic_DNA"/>
</dbReference>
<dbReference type="STRING" id="1017273.SAMN05443094_101220"/>
<evidence type="ECO:0000313" key="1">
    <source>
        <dbReference type="EMBL" id="SIP93776.1"/>
    </source>
</evidence>
<organism evidence="1 2">
    <name type="scientific">Domibacillus enclensis</name>
    <dbReference type="NCBI Taxonomy" id="1017273"/>
    <lineage>
        <taxon>Bacteria</taxon>
        <taxon>Bacillati</taxon>
        <taxon>Bacillota</taxon>
        <taxon>Bacilli</taxon>
        <taxon>Bacillales</taxon>
        <taxon>Bacillaceae</taxon>
        <taxon>Domibacillus</taxon>
    </lineage>
</organism>
<accession>A0A1N6NP82</accession>
<proteinExistence type="predicted"/>
<dbReference type="AlphaFoldDB" id="A0A1N6NP82"/>
<gene>
    <name evidence="1" type="ORF">SAMN05443094_101220</name>
</gene>
<evidence type="ECO:0000313" key="2">
    <source>
        <dbReference type="Proteomes" id="UP000186385"/>
    </source>
</evidence>
<name>A0A1N6NP82_9BACI</name>
<dbReference type="Proteomes" id="UP000186385">
    <property type="component" value="Unassembled WGS sequence"/>
</dbReference>